<keyword evidence="7" id="KW-0963">Cytoplasm</keyword>
<comment type="cofactor">
    <cofactor evidence="2 11 12">
        <name>pyridoxal 5'-phosphate</name>
        <dbReference type="ChEBI" id="CHEBI:597326"/>
    </cofactor>
</comment>
<protein>
    <recommendedName>
        <fullName evidence="12">Serine hydroxymethyltransferase</fullName>
        <ecNumber evidence="12">2.1.2.1</ecNumber>
    </recommendedName>
</protein>
<dbReference type="GO" id="GO:0019264">
    <property type="term" value="P:glycine biosynthetic process from serine"/>
    <property type="evidence" value="ECO:0007669"/>
    <property type="project" value="InterPro"/>
</dbReference>
<comment type="function">
    <text evidence="3 12">Interconversion of serine and glycine.</text>
</comment>
<evidence type="ECO:0000256" key="7">
    <source>
        <dbReference type="ARBA" id="ARBA00022490"/>
    </source>
</evidence>
<dbReference type="Pfam" id="PF00464">
    <property type="entry name" value="SHMT"/>
    <property type="match status" value="1"/>
</dbReference>
<dbReference type="GeneTree" id="ENSGT00390000002762"/>
<dbReference type="FunFam" id="3.40.640.10:FF:000097">
    <property type="entry name" value="Serine hydroxymethyltransferase"/>
    <property type="match status" value="1"/>
</dbReference>
<name>A0A8C1AT69_CYPCA</name>
<evidence type="ECO:0000256" key="5">
    <source>
        <dbReference type="ARBA" id="ARBA00004777"/>
    </source>
</evidence>
<feature type="modified residue" description="N6-(pyridoxal phosphate)lysine" evidence="11">
    <location>
        <position position="257"/>
    </location>
</feature>
<sequence length="445" mass="49393">SSTMAQINGHNNKTWESHNKMMLEPLSTNDPEVFNIIKKEKKRQTYGLELIASENFTSRAVLEALGSCMNNKYSEGYPGQRYYGGTEHVDELERLCQERALKVYGLDPEKWGVNVQPYSGSPANFAVYTAIVEPHGRIMGLDLPDGGHLTHGFMTDKKKISATSIFFESMPYKVNPETGYIDYDRLEENARLFHPKLIIAGTSCYSRNLDYSRLRKIADENGAYLLADMAHISGLVAAGVVPSPFEYSDVVSTTTHKTLRGCRAGVIFFRKGVAVALKQALTPEFKTYQLQVLANCKALAATLMEKGYKVVTGGSDNHLILVDLRSNGTDGGRAEKVLEACAIACNKNTCPGDKSALRPSGLRLGSPALTSRGLLEDDFHKVAEFIHRGIELTLEIQRNMNPKATLKEFKDELAQNEKYKLKINVIQKEVEDFAGKFPMPGLPEL</sequence>
<dbReference type="GO" id="GO:0035999">
    <property type="term" value="P:tetrahydrofolate interconversion"/>
    <property type="evidence" value="ECO:0007669"/>
    <property type="project" value="UniProtKB-UniPathway"/>
</dbReference>
<dbReference type="Ensembl" id="ENSCCRT00000025080.2">
    <property type="protein sequence ID" value="ENSCCRP00000023096.2"/>
    <property type="gene ID" value="ENSCCRG00000012623.2"/>
</dbReference>
<dbReference type="GO" id="GO:0005739">
    <property type="term" value="C:mitochondrion"/>
    <property type="evidence" value="ECO:0007669"/>
    <property type="project" value="TreeGrafter"/>
</dbReference>
<evidence type="ECO:0000256" key="2">
    <source>
        <dbReference type="ARBA" id="ARBA00001933"/>
    </source>
</evidence>
<evidence type="ECO:0000256" key="9">
    <source>
        <dbReference type="ARBA" id="ARBA00022679"/>
    </source>
</evidence>
<dbReference type="UniPathway" id="UPA00193"/>
<evidence type="ECO:0000256" key="1">
    <source>
        <dbReference type="ARBA" id="ARBA00001528"/>
    </source>
</evidence>
<comment type="subcellular location">
    <subcellularLocation>
        <location evidence="4">Cytoplasm</location>
    </subcellularLocation>
</comment>
<keyword evidence="8 12" id="KW-0554">One-carbon metabolism</keyword>
<dbReference type="PANTHER" id="PTHR11680:SF59">
    <property type="entry name" value="SERINE HYDROXYMETHYLTRANSFERASE, CYTOSOLIC"/>
    <property type="match status" value="1"/>
</dbReference>
<dbReference type="PIRSF" id="PIRSF000412">
    <property type="entry name" value="SHMT"/>
    <property type="match status" value="1"/>
</dbReference>
<dbReference type="InterPro" id="IPR001085">
    <property type="entry name" value="Ser_HO-MeTrfase"/>
</dbReference>
<dbReference type="SUPFAM" id="SSF53383">
    <property type="entry name" value="PLP-dependent transferases"/>
    <property type="match status" value="1"/>
</dbReference>
<evidence type="ECO:0000256" key="11">
    <source>
        <dbReference type="PIRSR" id="PIRSR000412-50"/>
    </source>
</evidence>
<evidence type="ECO:0000256" key="4">
    <source>
        <dbReference type="ARBA" id="ARBA00004496"/>
    </source>
</evidence>
<dbReference type="PROSITE" id="PS00096">
    <property type="entry name" value="SHMT"/>
    <property type="match status" value="1"/>
</dbReference>
<dbReference type="InterPro" id="IPR019798">
    <property type="entry name" value="Ser_HO-MeTrfase_PLP_BS"/>
</dbReference>
<comment type="catalytic activity">
    <reaction evidence="1 12">
        <text>(6R)-5,10-methylene-5,6,7,8-tetrahydrofolate + glycine + H2O = (6S)-5,6,7,8-tetrahydrofolate + L-serine</text>
        <dbReference type="Rhea" id="RHEA:15481"/>
        <dbReference type="ChEBI" id="CHEBI:15377"/>
        <dbReference type="ChEBI" id="CHEBI:15636"/>
        <dbReference type="ChEBI" id="CHEBI:33384"/>
        <dbReference type="ChEBI" id="CHEBI:57305"/>
        <dbReference type="ChEBI" id="CHEBI:57453"/>
        <dbReference type="EC" id="2.1.2.1"/>
    </reaction>
</comment>
<feature type="domain" description="Serine hydroxymethyltransferase-like" evidence="13">
    <location>
        <begin position="26"/>
        <end position="273"/>
    </location>
</feature>
<evidence type="ECO:0000256" key="3">
    <source>
        <dbReference type="ARBA" id="ARBA00002224"/>
    </source>
</evidence>
<evidence type="ECO:0000313" key="15">
    <source>
        <dbReference type="Proteomes" id="UP001108240"/>
    </source>
</evidence>
<evidence type="ECO:0000256" key="12">
    <source>
        <dbReference type="RuleBase" id="RU000585"/>
    </source>
</evidence>
<keyword evidence="10 11" id="KW-0663">Pyridoxal phosphate</keyword>
<dbReference type="GO" id="GO:0005634">
    <property type="term" value="C:nucleus"/>
    <property type="evidence" value="ECO:0007669"/>
    <property type="project" value="UniProtKB-ARBA"/>
</dbReference>
<dbReference type="CDD" id="cd00378">
    <property type="entry name" value="SHMT"/>
    <property type="match status" value="1"/>
</dbReference>
<reference evidence="14" key="2">
    <citation type="submission" date="2025-09" db="UniProtKB">
        <authorList>
            <consortium name="Ensembl"/>
        </authorList>
    </citation>
    <scope>IDENTIFICATION</scope>
</reference>
<proteinExistence type="inferred from homology"/>
<dbReference type="Gene3D" id="3.90.1150.10">
    <property type="entry name" value="Aspartate Aminotransferase, domain 1"/>
    <property type="match status" value="1"/>
</dbReference>
<dbReference type="Gene3D" id="3.40.640.10">
    <property type="entry name" value="Type I PLP-dependent aspartate aminotransferase-like (Major domain)"/>
    <property type="match status" value="1"/>
</dbReference>
<dbReference type="GO" id="GO:0004372">
    <property type="term" value="F:glycine hydroxymethyltransferase activity"/>
    <property type="evidence" value="ECO:0007669"/>
    <property type="project" value="UniProtKB-EC"/>
</dbReference>
<dbReference type="InterPro" id="IPR015421">
    <property type="entry name" value="PyrdxlP-dep_Trfase_major"/>
</dbReference>
<dbReference type="AlphaFoldDB" id="A0A8C1AT69"/>
<accession>A0A8C1AT69</accession>
<dbReference type="HAMAP" id="MF_00051">
    <property type="entry name" value="SHMT"/>
    <property type="match status" value="1"/>
</dbReference>
<dbReference type="InterPro" id="IPR039429">
    <property type="entry name" value="SHMT-like_dom"/>
</dbReference>
<evidence type="ECO:0000259" key="13">
    <source>
        <dbReference type="Pfam" id="PF00464"/>
    </source>
</evidence>
<evidence type="ECO:0000256" key="10">
    <source>
        <dbReference type="ARBA" id="ARBA00022898"/>
    </source>
</evidence>
<dbReference type="Proteomes" id="UP001108240">
    <property type="component" value="Unplaced"/>
</dbReference>
<dbReference type="InterPro" id="IPR015424">
    <property type="entry name" value="PyrdxlP-dep_Trfase"/>
</dbReference>
<dbReference type="EC" id="2.1.2.1" evidence="12"/>
<evidence type="ECO:0000256" key="8">
    <source>
        <dbReference type="ARBA" id="ARBA00022563"/>
    </source>
</evidence>
<evidence type="ECO:0000256" key="6">
    <source>
        <dbReference type="ARBA" id="ARBA00006376"/>
    </source>
</evidence>
<dbReference type="FunFam" id="3.90.1150.10:FF:000005">
    <property type="entry name" value="Serine hydroxymethyltransferase"/>
    <property type="match status" value="1"/>
</dbReference>
<comment type="pathway">
    <text evidence="5 12">One-carbon metabolism; tetrahydrofolate interconversion.</text>
</comment>
<dbReference type="PANTHER" id="PTHR11680">
    <property type="entry name" value="SERINE HYDROXYMETHYLTRANSFERASE"/>
    <property type="match status" value="1"/>
</dbReference>
<keyword evidence="9 12" id="KW-0808">Transferase</keyword>
<organism evidence="14 15">
    <name type="scientific">Cyprinus carpio carpio</name>
    <dbReference type="NCBI Taxonomy" id="630221"/>
    <lineage>
        <taxon>Eukaryota</taxon>
        <taxon>Metazoa</taxon>
        <taxon>Chordata</taxon>
        <taxon>Craniata</taxon>
        <taxon>Vertebrata</taxon>
        <taxon>Euteleostomi</taxon>
        <taxon>Actinopterygii</taxon>
        <taxon>Neopterygii</taxon>
        <taxon>Teleostei</taxon>
        <taxon>Ostariophysi</taxon>
        <taxon>Cypriniformes</taxon>
        <taxon>Cyprinidae</taxon>
        <taxon>Cyprininae</taxon>
        <taxon>Cyprinus</taxon>
    </lineage>
</organism>
<dbReference type="InterPro" id="IPR015422">
    <property type="entry name" value="PyrdxlP-dep_Trfase_small"/>
</dbReference>
<comment type="similarity">
    <text evidence="6 12">Belongs to the SHMT family.</text>
</comment>
<keyword evidence="15" id="KW-1185">Reference proteome</keyword>
<dbReference type="GO" id="GO:0030170">
    <property type="term" value="F:pyridoxal phosphate binding"/>
    <property type="evidence" value="ECO:0007669"/>
    <property type="project" value="InterPro"/>
</dbReference>
<dbReference type="InterPro" id="IPR049943">
    <property type="entry name" value="Ser_HO-MeTrfase-like"/>
</dbReference>
<evidence type="ECO:0000313" key="14">
    <source>
        <dbReference type="Ensembl" id="ENSCCRP00000023096.2"/>
    </source>
</evidence>
<reference evidence="14" key="1">
    <citation type="submission" date="2025-08" db="UniProtKB">
        <authorList>
            <consortium name="Ensembl"/>
        </authorList>
    </citation>
    <scope>IDENTIFICATION</scope>
</reference>